<accession>A0ABP6V2U5</accession>
<protein>
    <recommendedName>
        <fullName evidence="4">WD40 repeat protein</fullName>
    </recommendedName>
</protein>
<feature type="signal peptide" evidence="1">
    <location>
        <begin position="1"/>
        <end position="32"/>
    </location>
</feature>
<proteinExistence type="predicted"/>
<dbReference type="InterPro" id="IPR011659">
    <property type="entry name" value="WD40"/>
</dbReference>
<keyword evidence="1" id="KW-0732">Signal</keyword>
<dbReference type="Proteomes" id="UP001500301">
    <property type="component" value="Unassembled WGS sequence"/>
</dbReference>
<dbReference type="RefSeq" id="WP_218233345.1">
    <property type="nucleotide sequence ID" value="NZ_BAABBB010000009.1"/>
</dbReference>
<organism evidence="2 3">
    <name type="scientific">Nocardioides daeguensis</name>
    <dbReference type="NCBI Taxonomy" id="908359"/>
    <lineage>
        <taxon>Bacteria</taxon>
        <taxon>Bacillati</taxon>
        <taxon>Actinomycetota</taxon>
        <taxon>Actinomycetes</taxon>
        <taxon>Propionibacteriales</taxon>
        <taxon>Nocardioidaceae</taxon>
        <taxon>Nocardioides</taxon>
    </lineage>
</organism>
<sequence>MTSPSRLARALAGLLVFLALILAPASVAPAHADPADRARALTVTPAQPIAGEKTRFSGRAGARAGSATLERKVGRRWVSVARGAVRKGRYTLTAKVRRAGTYRVRAAGSTSRRVKVRLAPQTAQMSVGAPFVTGLTRQVTATLTPLRAGRTVSLQRLSGATWSTVASGTTDGAGVARIPYGGGPVGTASYRVVGERHRGSTVVASSAEAVRTAASPELASPGTAAGQQSFEPSVSADGRWVAFTSDSPLLPADGDAHQDVYLFDRSTGTLSLAVPQANHHVGSPVLSGDGRYLAFESIASNLAGEGGYDADVFVLDRASGQVELISTTAGGSAPADDDSHLYDMSDDGRVVAFTSTATDLVAAQPPADHTVRHAYVRTRGDISRPLDRTLLGWSDSNVFGLDLSADGSRVAFHSSDVDLDPGDVDGSAVFAWDIAPSGAIANRTNLTPDVDADSASLSGTGDVLAFTTDVPLAPADLNGVRDTYLRTAPGDFVLAGPSGAAGNPGGTISDDARFVTMGTKNVLPGDTNGAQADVVLWERATGSSTLLTRAGAGASGEDQLSGDGSVLVLGSAAALAPGASGAYDVFVVVLR</sequence>
<gene>
    <name evidence="2" type="ORF">GCM10022263_15510</name>
</gene>
<evidence type="ECO:0000256" key="1">
    <source>
        <dbReference type="SAM" id="SignalP"/>
    </source>
</evidence>
<feature type="chain" id="PRO_5047319031" description="WD40 repeat protein" evidence="1">
    <location>
        <begin position="33"/>
        <end position="591"/>
    </location>
</feature>
<dbReference type="Pfam" id="PF07676">
    <property type="entry name" value="PD40"/>
    <property type="match status" value="2"/>
</dbReference>
<dbReference type="EMBL" id="BAABBB010000009">
    <property type="protein sequence ID" value="GAA3527745.1"/>
    <property type="molecule type" value="Genomic_DNA"/>
</dbReference>
<evidence type="ECO:0000313" key="2">
    <source>
        <dbReference type="EMBL" id="GAA3527745.1"/>
    </source>
</evidence>
<comment type="caution">
    <text evidence="2">The sequence shown here is derived from an EMBL/GenBank/DDBJ whole genome shotgun (WGS) entry which is preliminary data.</text>
</comment>
<reference evidence="3" key="1">
    <citation type="journal article" date="2019" name="Int. J. Syst. Evol. Microbiol.">
        <title>The Global Catalogue of Microorganisms (GCM) 10K type strain sequencing project: providing services to taxonomists for standard genome sequencing and annotation.</title>
        <authorList>
            <consortium name="The Broad Institute Genomics Platform"/>
            <consortium name="The Broad Institute Genome Sequencing Center for Infectious Disease"/>
            <person name="Wu L."/>
            <person name="Ma J."/>
        </authorList>
    </citation>
    <scope>NUCLEOTIDE SEQUENCE [LARGE SCALE GENOMIC DNA]</scope>
    <source>
        <strain evidence="3">JCM 17460</strain>
    </source>
</reference>
<keyword evidence="3" id="KW-1185">Reference proteome</keyword>
<evidence type="ECO:0008006" key="4">
    <source>
        <dbReference type="Google" id="ProtNLM"/>
    </source>
</evidence>
<name>A0ABP6V2U5_9ACTN</name>
<evidence type="ECO:0000313" key="3">
    <source>
        <dbReference type="Proteomes" id="UP001500301"/>
    </source>
</evidence>